<name>A0A6N4TLC4_9FIRM</name>
<protein>
    <submittedName>
        <fullName evidence="1">Uncharacterized protein</fullName>
    </submittedName>
</protein>
<gene>
    <name evidence="1" type="ORF">Aargi30884_27630</name>
</gene>
<dbReference type="AlphaFoldDB" id="A0A6N4TLC4"/>
<sequence>MTDKEQAVRAAYCFNALQRFMTQAGSENAIVTVESKDGEKEDLLILKEIKAAIKLLHERGE</sequence>
<organism evidence="1 2">
    <name type="scientific">Amedibacterium intestinale</name>
    <dbReference type="NCBI Taxonomy" id="2583452"/>
    <lineage>
        <taxon>Bacteria</taxon>
        <taxon>Bacillati</taxon>
        <taxon>Bacillota</taxon>
        <taxon>Erysipelotrichia</taxon>
        <taxon>Erysipelotrichales</taxon>
        <taxon>Erysipelotrichaceae</taxon>
        <taxon>Amedibacterium</taxon>
    </lineage>
</organism>
<evidence type="ECO:0000313" key="1">
    <source>
        <dbReference type="EMBL" id="BBK23860.1"/>
    </source>
</evidence>
<keyword evidence="2" id="KW-1185">Reference proteome</keyword>
<proteinExistence type="predicted"/>
<dbReference type="RefSeq" id="WP_163052518.1">
    <property type="nucleotide sequence ID" value="NZ_AP019695.1"/>
</dbReference>
<dbReference type="Proteomes" id="UP000464754">
    <property type="component" value="Chromosome"/>
</dbReference>
<dbReference type="EMBL" id="AP019695">
    <property type="protein sequence ID" value="BBK23860.1"/>
    <property type="molecule type" value="Genomic_DNA"/>
</dbReference>
<reference evidence="2" key="1">
    <citation type="submission" date="2019-05" db="EMBL/GenBank/DDBJ databases">
        <title>Complete genome sequencing of Absiella argi strain JCM 30884.</title>
        <authorList>
            <person name="Sakamoto M."/>
            <person name="Murakami T."/>
            <person name="Mori H."/>
        </authorList>
    </citation>
    <scope>NUCLEOTIDE SEQUENCE [LARGE SCALE GENOMIC DNA]</scope>
    <source>
        <strain evidence="2">JCM 30884</strain>
    </source>
</reference>
<evidence type="ECO:0000313" key="2">
    <source>
        <dbReference type="Proteomes" id="UP000464754"/>
    </source>
</evidence>
<accession>A0A6N4TLC4</accession>
<dbReference type="KEGG" id="aarg:Aargi30884_27630"/>